<evidence type="ECO:0000256" key="1">
    <source>
        <dbReference type="PROSITE-ProRule" id="PRU00169"/>
    </source>
</evidence>
<dbReference type="InterPro" id="IPR011006">
    <property type="entry name" value="CheY-like_superfamily"/>
</dbReference>
<evidence type="ECO:0000313" key="3">
    <source>
        <dbReference type="EMBL" id="SFW40489.1"/>
    </source>
</evidence>
<dbReference type="PANTHER" id="PTHR45566">
    <property type="entry name" value="HTH-TYPE TRANSCRIPTIONAL REGULATOR YHJB-RELATED"/>
    <property type="match status" value="1"/>
</dbReference>
<protein>
    <submittedName>
        <fullName evidence="3">Response regulator receiver domain-containing protein</fullName>
    </submittedName>
</protein>
<dbReference type="SUPFAM" id="SSF52172">
    <property type="entry name" value="CheY-like"/>
    <property type="match status" value="1"/>
</dbReference>
<organism evidence="3 4">
    <name type="scientific">Selenomonas ruminantium</name>
    <dbReference type="NCBI Taxonomy" id="971"/>
    <lineage>
        <taxon>Bacteria</taxon>
        <taxon>Bacillati</taxon>
        <taxon>Bacillota</taxon>
        <taxon>Negativicutes</taxon>
        <taxon>Selenomonadales</taxon>
        <taxon>Selenomonadaceae</taxon>
        <taxon>Selenomonas</taxon>
    </lineage>
</organism>
<evidence type="ECO:0000313" key="4">
    <source>
        <dbReference type="Proteomes" id="UP000182958"/>
    </source>
</evidence>
<dbReference type="EMBL" id="FPJA01000007">
    <property type="protein sequence ID" value="SFW40489.1"/>
    <property type="molecule type" value="Genomic_DNA"/>
</dbReference>
<dbReference type="RefSeq" id="WP_072306235.1">
    <property type="nucleotide sequence ID" value="NZ_FPJA01000007.1"/>
</dbReference>
<keyword evidence="1" id="KW-0597">Phosphoprotein</keyword>
<name>A0A1K1NYZ4_SELRU</name>
<dbReference type="AlphaFoldDB" id="A0A1K1NYZ4"/>
<feature type="modified residue" description="4-aspartylphosphate" evidence="1">
    <location>
        <position position="58"/>
    </location>
</feature>
<keyword evidence="4" id="KW-1185">Reference proteome</keyword>
<dbReference type="Gene3D" id="3.40.50.2300">
    <property type="match status" value="1"/>
</dbReference>
<dbReference type="GO" id="GO:0000160">
    <property type="term" value="P:phosphorelay signal transduction system"/>
    <property type="evidence" value="ECO:0007669"/>
    <property type="project" value="InterPro"/>
</dbReference>
<proteinExistence type="predicted"/>
<dbReference type="PANTHER" id="PTHR45566:SF1">
    <property type="entry name" value="HTH-TYPE TRANSCRIPTIONAL REGULATOR YHJB-RELATED"/>
    <property type="match status" value="1"/>
</dbReference>
<dbReference type="Pfam" id="PF00072">
    <property type="entry name" value="Response_reg"/>
    <property type="match status" value="1"/>
</dbReference>
<feature type="domain" description="Response regulatory" evidence="2">
    <location>
        <begin position="5"/>
        <end position="123"/>
    </location>
</feature>
<dbReference type="PROSITE" id="PS50110">
    <property type="entry name" value="RESPONSE_REGULATORY"/>
    <property type="match status" value="1"/>
</dbReference>
<evidence type="ECO:0000259" key="2">
    <source>
        <dbReference type="PROSITE" id="PS50110"/>
    </source>
</evidence>
<dbReference type="Proteomes" id="UP000182958">
    <property type="component" value="Unassembled WGS sequence"/>
</dbReference>
<dbReference type="CDD" id="cd00156">
    <property type="entry name" value="REC"/>
    <property type="match status" value="1"/>
</dbReference>
<dbReference type="SMART" id="SM00448">
    <property type="entry name" value="REC"/>
    <property type="match status" value="1"/>
</dbReference>
<dbReference type="InterPro" id="IPR001789">
    <property type="entry name" value="Sig_transdc_resp-reg_receiver"/>
</dbReference>
<accession>A0A1K1NYZ4</accession>
<gene>
    <name evidence="3" type="ORF">SAMN02910323_1642</name>
</gene>
<sequence length="347" mass="40361">MEMLNILIADDEEPVHEGLKESISRKYPNAQIRSFYSTMMLLKFLRKTPNLADLLFLDHMFEGSENGLDVLPEIREYAPKLPIIFLTGSDDVQQFIDVANYNVRFIGKPAKNVDIYYAINESIKTTKSVLDKNTQIEKFKDAISETKRWAQSVFCVASNEEKDRELDLENPHEWKLFQDKTIDLVTKLKKIQIQGDEKKYETIKEMLLKKYPYMSEKELNFLTTGEFLLGKNINDSMDFSPIIISFSKCLEGLLRELLQQRKLLCNNHGMMGECIHAIILDRNGLGRDIGFTKALDKFNKKYRIKAAHPNTIDKNKALEAYGILCDRNTDKLSDKYLIDYVYKRIKR</sequence>
<dbReference type="InterPro" id="IPR051015">
    <property type="entry name" value="EvgA-like"/>
</dbReference>
<reference evidence="4" key="1">
    <citation type="submission" date="2016-11" db="EMBL/GenBank/DDBJ databases">
        <authorList>
            <person name="Varghese N."/>
            <person name="Submissions S."/>
        </authorList>
    </citation>
    <scope>NUCLEOTIDE SEQUENCE [LARGE SCALE GENOMIC DNA]</scope>
    <source>
        <strain evidence="4">C3</strain>
    </source>
</reference>